<evidence type="ECO:0000256" key="1">
    <source>
        <dbReference type="SAM" id="MobiDB-lite"/>
    </source>
</evidence>
<gene>
    <name evidence="3" type="ORF">ACFSYJ_04800</name>
</gene>
<reference evidence="4" key="1">
    <citation type="journal article" date="2019" name="Int. J. Syst. Evol. Microbiol.">
        <title>The Global Catalogue of Microorganisms (GCM) 10K type strain sequencing project: providing services to taxonomists for standard genome sequencing and annotation.</title>
        <authorList>
            <consortium name="The Broad Institute Genomics Platform"/>
            <consortium name="The Broad Institute Genome Sequencing Center for Infectious Disease"/>
            <person name="Wu L."/>
            <person name="Ma J."/>
        </authorList>
    </citation>
    <scope>NUCLEOTIDE SEQUENCE [LARGE SCALE GENOMIC DNA]</scope>
    <source>
        <strain evidence="4">CGMCC 4.7643</strain>
    </source>
</reference>
<organism evidence="3 4">
    <name type="scientific">Amycolatopsis samaneae</name>
    <dbReference type="NCBI Taxonomy" id="664691"/>
    <lineage>
        <taxon>Bacteria</taxon>
        <taxon>Bacillati</taxon>
        <taxon>Actinomycetota</taxon>
        <taxon>Actinomycetes</taxon>
        <taxon>Pseudonocardiales</taxon>
        <taxon>Pseudonocardiaceae</taxon>
        <taxon>Amycolatopsis</taxon>
    </lineage>
</organism>
<dbReference type="Proteomes" id="UP001597419">
    <property type="component" value="Unassembled WGS sequence"/>
</dbReference>
<keyword evidence="4" id="KW-1185">Reference proteome</keyword>
<feature type="transmembrane region" description="Helical" evidence="2">
    <location>
        <begin position="12"/>
        <end position="32"/>
    </location>
</feature>
<keyword evidence="2" id="KW-0472">Membrane</keyword>
<feature type="region of interest" description="Disordered" evidence="1">
    <location>
        <begin position="45"/>
        <end position="81"/>
    </location>
</feature>
<comment type="caution">
    <text evidence="3">The sequence shown here is derived from an EMBL/GenBank/DDBJ whole genome shotgun (WGS) entry which is preliminary data.</text>
</comment>
<feature type="compositionally biased region" description="Polar residues" evidence="1">
    <location>
        <begin position="49"/>
        <end position="58"/>
    </location>
</feature>
<dbReference type="RefSeq" id="WP_345389735.1">
    <property type="nucleotide sequence ID" value="NZ_BAABHG010000003.1"/>
</dbReference>
<keyword evidence="2" id="KW-1133">Transmembrane helix</keyword>
<proteinExistence type="predicted"/>
<name>A0ABW5G8X5_9PSEU</name>
<evidence type="ECO:0000256" key="2">
    <source>
        <dbReference type="SAM" id="Phobius"/>
    </source>
</evidence>
<keyword evidence="2" id="KW-0812">Transmembrane</keyword>
<accession>A0ABW5G8X5</accession>
<sequence>MSAGTSSPTRQRWLIPVLVVVASLTVGVGLLAREVYSHPDAVPAGASAGTVSPVSSTPLRPDQEPGPDAVDLSPDAAAHPSQDAVRKTLQTYFSAINERDHTKWGTSVTRTLFFEKPPAEWQDAFSTTKDGSIRVYRIEQGSTVTTLRALVGFTSTQSLDYAPNDAKATCLRWRMVMPLVRETTGYKVDKGSQNESPINEKC</sequence>
<evidence type="ECO:0000313" key="4">
    <source>
        <dbReference type="Proteomes" id="UP001597419"/>
    </source>
</evidence>
<protein>
    <submittedName>
        <fullName evidence="3">Uncharacterized protein</fullName>
    </submittedName>
</protein>
<dbReference type="EMBL" id="JBHUKU010000002">
    <property type="protein sequence ID" value="MFD2457903.1"/>
    <property type="molecule type" value="Genomic_DNA"/>
</dbReference>
<evidence type="ECO:0000313" key="3">
    <source>
        <dbReference type="EMBL" id="MFD2457903.1"/>
    </source>
</evidence>